<dbReference type="EMBL" id="KQ245835">
    <property type="protein sequence ID" value="KNC73275.1"/>
    <property type="molecule type" value="Genomic_DNA"/>
</dbReference>
<evidence type="ECO:0000256" key="1">
    <source>
        <dbReference type="SAM" id="MobiDB-lite"/>
    </source>
</evidence>
<name>A0A0L0F971_9EUKA</name>
<protein>
    <submittedName>
        <fullName evidence="2">Uncharacterized protein</fullName>
    </submittedName>
</protein>
<feature type="region of interest" description="Disordered" evidence="1">
    <location>
        <begin position="1"/>
        <end position="44"/>
    </location>
</feature>
<keyword evidence="3" id="KW-1185">Reference proteome</keyword>
<gene>
    <name evidence="2" type="ORF">SARC_14163</name>
</gene>
<feature type="compositionally biased region" description="Pro residues" evidence="1">
    <location>
        <begin position="16"/>
        <end position="29"/>
    </location>
</feature>
<dbReference type="RefSeq" id="XP_014147177.1">
    <property type="nucleotide sequence ID" value="XM_014291702.1"/>
</dbReference>
<feature type="region of interest" description="Disordered" evidence="1">
    <location>
        <begin position="115"/>
        <end position="143"/>
    </location>
</feature>
<feature type="compositionally biased region" description="Low complexity" evidence="1">
    <location>
        <begin position="121"/>
        <end position="143"/>
    </location>
</feature>
<sequence length="176" mass="19196">PITEHEPTDVASPATSPQPPSPPTQPHAPPAATDRAVTPPPRETDNVSFVYAQRGFQRNVRAGVAVTFFPAPAKYTQNPGRRGRAVNIPEPPPEWAARPPSHYEVPRAVLCISDDDETGSTATHTHTTAHTTHTTAHATHTTAQTNAQRNGTRHVYMTAARERLLPSRFKPTLRVQ</sequence>
<feature type="non-terminal residue" evidence="2">
    <location>
        <position position="176"/>
    </location>
</feature>
<evidence type="ECO:0000313" key="3">
    <source>
        <dbReference type="Proteomes" id="UP000054560"/>
    </source>
</evidence>
<dbReference type="GeneID" id="25914667"/>
<feature type="non-terminal residue" evidence="2">
    <location>
        <position position="1"/>
    </location>
</feature>
<organism evidence="2 3">
    <name type="scientific">Sphaeroforma arctica JP610</name>
    <dbReference type="NCBI Taxonomy" id="667725"/>
    <lineage>
        <taxon>Eukaryota</taxon>
        <taxon>Ichthyosporea</taxon>
        <taxon>Ichthyophonida</taxon>
        <taxon>Sphaeroforma</taxon>
    </lineage>
</organism>
<accession>A0A0L0F971</accession>
<reference evidence="2 3" key="1">
    <citation type="submission" date="2011-02" db="EMBL/GenBank/DDBJ databases">
        <title>The Genome Sequence of Sphaeroforma arctica JP610.</title>
        <authorList>
            <consortium name="The Broad Institute Genome Sequencing Platform"/>
            <person name="Russ C."/>
            <person name="Cuomo C."/>
            <person name="Young S.K."/>
            <person name="Zeng Q."/>
            <person name="Gargeya S."/>
            <person name="Alvarado L."/>
            <person name="Berlin A."/>
            <person name="Chapman S.B."/>
            <person name="Chen Z."/>
            <person name="Freedman E."/>
            <person name="Gellesch M."/>
            <person name="Goldberg J."/>
            <person name="Griggs A."/>
            <person name="Gujja S."/>
            <person name="Heilman E."/>
            <person name="Heiman D."/>
            <person name="Howarth C."/>
            <person name="Mehta T."/>
            <person name="Neiman D."/>
            <person name="Pearson M."/>
            <person name="Roberts A."/>
            <person name="Saif S."/>
            <person name="Shea T."/>
            <person name="Shenoy N."/>
            <person name="Sisk P."/>
            <person name="Stolte C."/>
            <person name="Sykes S."/>
            <person name="White J."/>
            <person name="Yandava C."/>
            <person name="Burger G."/>
            <person name="Gray M.W."/>
            <person name="Holland P.W.H."/>
            <person name="King N."/>
            <person name="Lang F.B.F."/>
            <person name="Roger A.J."/>
            <person name="Ruiz-Trillo I."/>
            <person name="Haas B."/>
            <person name="Nusbaum C."/>
            <person name="Birren B."/>
        </authorList>
    </citation>
    <scope>NUCLEOTIDE SEQUENCE [LARGE SCALE GENOMIC DNA]</scope>
    <source>
        <strain evidence="2 3">JP610</strain>
    </source>
</reference>
<dbReference type="AlphaFoldDB" id="A0A0L0F971"/>
<proteinExistence type="predicted"/>
<evidence type="ECO:0000313" key="2">
    <source>
        <dbReference type="EMBL" id="KNC73275.1"/>
    </source>
</evidence>
<dbReference type="Proteomes" id="UP000054560">
    <property type="component" value="Unassembled WGS sequence"/>
</dbReference>